<evidence type="ECO:0000259" key="1">
    <source>
        <dbReference type="Pfam" id="PF13091"/>
    </source>
</evidence>
<dbReference type="CDD" id="cd09117">
    <property type="entry name" value="PLDc_Bfil_DEXD_like"/>
    <property type="match status" value="1"/>
</dbReference>
<proteinExistence type="predicted"/>
<sequence>MTVKFLGHGLASENKYNVGKQIVASLADNKYNSFNGFVAFAAISGVMTILKNLRLASKNYSQLRFFIGVDNMGTSKEALELLLKENIETYVFHDKRDYITYHPKIYLFEGPISTRIIIGSSNLTNSGIKTNIEASVQIDFKTKTDTQGEKLLSEIKTNFSELLNLNSDRLSRLTSELIEKLVSDNLIYSQKKLENSTKETNNNDGENPFQNELLTIPEFDINSGFEQITSESKLRKINFTKREYEIFDEFIERYIIYIKTKDPSGVVSNHTDDRELYNWYRRMTDYFKNDELPEEIFERLLDVDFPFGEGKERRRLMTWNNNFEHLKKFKEIVDPFGKFTHVPQFKDSNNKYYKLGTWCATQKQRRKGNYPPEWTDYEETKMNSINFLWDSSNIGSRPKDDEWLENLSALENYYIESVHYKSVPPQTTKVGKWLNDQITLKLKGSRGKIRKFLSPIREEMLGDLLLRNGVEWEWEKQKHRESVEETLKNWQELQHIESQPTNKNITKTEKELIKSYREKVTQLRHRSKKWHNEKNKWKLEILDKVGFPYPKPNETNKNR</sequence>
<dbReference type="Proteomes" id="UP000178198">
    <property type="component" value="Chromosome"/>
</dbReference>
<feature type="domain" description="Phospholipase D-like" evidence="1">
    <location>
        <begin position="76"/>
        <end position="156"/>
    </location>
</feature>
<dbReference type="AlphaFoldDB" id="A0A1D9P729"/>
<keyword evidence="3" id="KW-1185">Reference proteome</keyword>
<gene>
    <name evidence="2" type="ORF">BIW12_02050</name>
</gene>
<accession>A0A1D9P729</accession>
<dbReference type="OrthoDB" id="7056491at2"/>
<dbReference type="Gene3D" id="3.30.870.10">
    <property type="entry name" value="Endonuclease Chain A"/>
    <property type="match status" value="1"/>
</dbReference>
<reference evidence="2 3" key="1">
    <citation type="submission" date="2016-10" db="EMBL/GenBank/DDBJ databases">
        <title>Complete Genome Sequence of Flavobacterium sp. PK15.</title>
        <authorList>
            <person name="Ekwe A."/>
            <person name="Kim S.B."/>
        </authorList>
    </citation>
    <scope>NUCLEOTIDE SEQUENCE [LARGE SCALE GENOMIC DNA]</scope>
    <source>
        <strain evidence="2 3">PK15</strain>
    </source>
</reference>
<dbReference type="InterPro" id="IPR025202">
    <property type="entry name" value="PLD-like_dom"/>
</dbReference>
<protein>
    <recommendedName>
        <fullName evidence="1">Phospholipase D-like domain-containing protein</fullName>
    </recommendedName>
</protein>
<dbReference type="STRING" id="1306519.BIW12_02050"/>
<dbReference type="PANTHER" id="PTHR33418">
    <property type="entry name" value="HELICASE-ASSOCIATED"/>
    <property type="match status" value="1"/>
</dbReference>
<evidence type="ECO:0000313" key="3">
    <source>
        <dbReference type="Proteomes" id="UP000178198"/>
    </source>
</evidence>
<name>A0A1D9P729_9FLAO</name>
<dbReference type="Pfam" id="PF13091">
    <property type="entry name" value="PLDc_2"/>
    <property type="match status" value="1"/>
</dbReference>
<dbReference type="PANTHER" id="PTHR33418:SF1">
    <property type="entry name" value="HELICASE-ASSOCIATED DOMAIN-CONTAINING PROTEIN"/>
    <property type="match status" value="1"/>
</dbReference>
<dbReference type="KEGG" id="fcm:BIW12_02050"/>
<dbReference type="EMBL" id="CP017774">
    <property type="protein sequence ID" value="AOZ98323.1"/>
    <property type="molecule type" value="Genomic_DNA"/>
</dbReference>
<dbReference type="Gene3D" id="6.10.140.530">
    <property type="match status" value="1"/>
</dbReference>
<evidence type="ECO:0000313" key="2">
    <source>
        <dbReference type="EMBL" id="AOZ98323.1"/>
    </source>
</evidence>
<organism evidence="2 3">
    <name type="scientific">Flavobacterium commune</name>
    <dbReference type="NCBI Taxonomy" id="1306519"/>
    <lineage>
        <taxon>Bacteria</taxon>
        <taxon>Pseudomonadati</taxon>
        <taxon>Bacteroidota</taxon>
        <taxon>Flavobacteriia</taxon>
        <taxon>Flavobacteriales</taxon>
        <taxon>Flavobacteriaceae</taxon>
        <taxon>Flavobacterium</taxon>
    </lineage>
</organism>
<dbReference type="SUPFAM" id="SSF56024">
    <property type="entry name" value="Phospholipase D/nuclease"/>
    <property type="match status" value="1"/>
</dbReference>
<dbReference type="RefSeq" id="WP_071183592.1">
    <property type="nucleotide sequence ID" value="NZ_CP017774.1"/>
</dbReference>